<keyword evidence="1" id="KW-0732">Signal</keyword>
<name>A0A917EQ23_9BACI</name>
<keyword evidence="3" id="KW-1185">Reference proteome</keyword>
<dbReference type="RefSeq" id="WP_188387642.1">
    <property type="nucleotide sequence ID" value="NZ_BMFK01000001.1"/>
</dbReference>
<organism evidence="2 3">
    <name type="scientific">Priestia taiwanensis</name>
    <dbReference type="NCBI Taxonomy" id="1347902"/>
    <lineage>
        <taxon>Bacteria</taxon>
        <taxon>Bacillati</taxon>
        <taxon>Bacillota</taxon>
        <taxon>Bacilli</taxon>
        <taxon>Bacillales</taxon>
        <taxon>Bacillaceae</taxon>
        <taxon>Priestia</taxon>
    </lineage>
</organism>
<comment type="caution">
    <text evidence="2">The sequence shown here is derived from an EMBL/GenBank/DDBJ whole genome shotgun (WGS) entry which is preliminary data.</text>
</comment>
<dbReference type="AlphaFoldDB" id="A0A917EQ23"/>
<accession>A0A917EQ23</accession>
<evidence type="ECO:0000313" key="3">
    <source>
        <dbReference type="Proteomes" id="UP000605259"/>
    </source>
</evidence>
<proteinExistence type="predicted"/>
<reference evidence="2" key="1">
    <citation type="journal article" date="2014" name="Int. J. Syst. Evol. Microbiol.">
        <title>Complete genome sequence of Corynebacterium casei LMG S-19264T (=DSM 44701T), isolated from a smear-ripened cheese.</title>
        <authorList>
            <consortium name="US DOE Joint Genome Institute (JGI-PGF)"/>
            <person name="Walter F."/>
            <person name="Albersmeier A."/>
            <person name="Kalinowski J."/>
            <person name="Ruckert C."/>
        </authorList>
    </citation>
    <scope>NUCLEOTIDE SEQUENCE</scope>
    <source>
        <strain evidence="2">CGMCC 1.12698</strain>
    </source>
</reference>
<dbReference type="Proteomes" id="UP000605259">
    <property type="component" value="Unassembled WGS sequence"/>
</dbReference>
<feature type="signal peptide" evidence="1">
    <location>
        <begin position="1"/>
        <end position="25"/>
    </location>
</feature>
<gene>
    <name evidence="2" type="ORF">GCM10007140_13800</name>
</gene>
<sequence>MFKKILLSSVLLTSALGISTTQVNAANNDVNQLPNTFNLSKIHSPIDSKSATNNKYSWEEYPWDALSPYEFSGSFQLPQIISVKEGLSSLEFVVANDKPLHFVLELKNIATGEIRTSVELPFLPNDEFYQFYNFNDLEPGDYTVTVIELVDEQWNKVKHKGIIGFYNWSGLIE</sequence>
<feature type="chain" id="PRO_5036733398" evidence="1">
    <location>
        <begin position="26"/>
        <end position="173"/>
    </location>
</feature>
<evidence type="ECO:0000256" key="1">
    <source>
        <dbReference type="SAM" id="SignalP"/>
    </source>
</evidence>
<protein>
    <submittedName>
        <fullName evidence="2">Uncharacterized protein</fullName>
    </submittedName>
</protein>
<reference evidence="2" key="2">
    <citation type="submission" date="2020-09" db="EMBL/GenBank/DDBJ databases">
        <authorList>
            <person name="Sun Q."/>
            <person name="Zhou Y."/>
        </authorList>
    </citation>
    <scope>NUCLEOTIDE SEQUENCE</scope>
    <source>
        <strain evidence="2">CGMCC 1.12698</strain>
    </source>
</reference>
<evidence type="ECO:0000313" key="2">
    <source>
        <dbReference type="EMBL" id="GGE64820.1"/>
    </source>
</evidence>
<dbReference type="EMBL" id="BMFK01000001">
    <property type="protein sequence ID" value="GGE64820.1"/>
    <property type="molecule type" value="Genomic_DNA"/>
</dbReference>